<evidence type="ECO:0000313" key="4">
    <source>
        <dbReference type="Proteomes" id="UP000037247"/>
    </source>
</evidence>
<dbReference type="SUPFAM" id="SSF51735">
    <property type="entry name" value="NAD(P)-binding Rossmann-fold domains"/>
    <property type="match status" value="1"/>
</dbReference>
<reference evidence="3 4" key="1">
    <citation type="submission" date="2015-05" db="EMBL/GenBank/DDBJ databases">
        <title>Draft genome sequence of the bacterium Gordonia jacobaea a new member of the Gordonia genus.</title>
        <authorList>
            <person name="Jimenez-Galisteo G."/>
            <person name="Dominguez A."/>
            <person name="Munoz E."/>
            <person name="Vinas M."/>
        </authorList>
    </citation>
    <scope>NUCLEOTIDE SEQUENCE [LARGE SCALE GENOMIC DNA]</scope>
    <source>
        <strain evidence="4">mv1</strain>
    </source>
</reference>
<gene>
    <name evidence="3" type="ORF">ABW18_09390</name>
</gene>
<dbReference type="PANTHER" id="PTHR24321">
    <property type="entry name" value="DEHYDROGENASES, SHORT CHAIN"/>
    <property type="match status" value="1"/>
</dbReference>
<sequence>MPPVLTVIGVGGMGEAIARRLGSGRPLLIADYDAEHLADVESALRRGGFDVTAQAIDVADRDQVAALADRAASLGEVMSLVHTAGVSPAQATPERIVEVNLVGAAYVIEEFGRVIADGGAGVIIASVAAHIFADAVTPEQGTALATLPASELAGLPMFAFPDMQPEFASGLAYGYSKRGNVIRVQSAAPLWGDRGARINSVCPGVTATEMGWREFNAEFAHSSYEAMIDKCAAGRFGTAEDIASAAEFLLDPVRSGFITGTDILVDGGVVAGVRSGRIQLT</sequence>
<dbReference type="RefSeq" id="WP_049698740.1">
    <property type="nucleotide sequence ID" value="NZ_LDTZ01000016.1"/>
</dbReference>
<protein>
    <submittedName>
        <fullName evidence="3">Short-chain dehydrogenase</fullName>
    </submittedName>
</protein>
<proteinExistence type="inferred from homology"/>
<dbReference type="NCBIfam" id="NF005395">
    <property type="entry name" value="PRK06940.1"/>
    <property type="match status" value="1"/>
</dbReference>
<comment type="similarity">
    <text evidence="1">Belongs to the short-chain dehydrogenases/reductases (SDR) family.</text>
</comment>
<name>A0ABR5ICH6_9ACTN</name>
<dbReference type="EMBL" id="LDTZ01000016">
    <property type="protein sequence ID" value="KNA91412.1"/>
    <property type="molecule type" value="Genomic_DNA"/>
</dbReference>
<dbReference type="PRINTS" id="PR00081">
    <property type="entry name" value="GDHRDH"/>
</dbReference>
<comment type="caution">
    <text evidence="3">The sequence shown here is derived from an EMBL/GenBank/DDBJ whole genome shotgun (WGS) entry which is preliminary data.</text>
</comment>
<accession>A0ABR5ICH6</accession>
<organism evidence="3 4">
    <name type="scientific">Gordonia jacobaea</name>
    <dbReference type="NCBI Taxonomy" id="122202"/>
    <lineage>
        <taxon>Bacteria</taxon>
        <taxon>Bacillati</taxon>
        <taxon>Actinomycetota</taxon>
        <taxon>Actinomycetes</taxon>
        <taxon>Mycobacteriales</taxon>
        <taxon>Gordoniaceae</taxon>
        <taxon>Gordonia</taxon>
    </lineage>
</organism>
<dbReference type="Gene3D" id="3.40.50.720">
    <property type="entry name" value="NAD(P)-binding Rossmann-like Domain"/>
    <property type="match status" value="1"/>
</dbReference>
<dbReference type="PANTHER" id="PTHR24321:SF8">
    <property type="entry name" value="ESTRADIOL 17-BETA-DEHYDROGENASE 8-RELATED"/>
    <property type="match status" value="1"/>
</dbReference>
<dbReference type="InterPro" id="IPR002347">
    <property type="entry name" value="SDR_fam"/>
</dbReference>
<dbReference type="InterPro" id="IPR036291">
    <property type="entry name" value="NAD(P)-bd_dom_sf"/>
</dbReference>
<evidence type="ECO:0000256" key="1">
    <source>
        <dbReference type="ARBA" id="ARBA00006484"/>
    </source>
</evidence>
<evidence type="ECO:0000313" key="3">
    <source>
        <dbReference type="EMBL" id="KNA91412.1"/>
    </source>
</evidence>
<dbReference type="Proteomes" id="UP000037247">
    <property type="component" value="Unassembled WGS sequence"/>
</dbReference>
<dbReference type="Pfam" id="PF00106">
    <property type="entry name" value="adh_short"/>
    <property type="match status" value="1"/>
</dbReference>
<keyword evidence="4" id="KW-1185">Reference proteome</keyword>
<evidence type="ECO:0000256" key="2">
    <source>
        <dbReference type="ARBA" id="ARBA00023002"/>
    </source>
</evidence>
<dbReference type="CDD" id="cd05233">
    <property type="entry name" value="SDR_c"/>
    <property type="match status" value="1"/>
</dbReference>
<dbReference type="Pfam" id="PF13561">
    <property type="entry name" value="adh_short_C2"/>
    <property type="match status" value="1"/>
</dbReference>
<keyword evidence="2" id="KW-0560">Oxidoreductase</keyword>